<accession>A0A5B7HKR8</accession>
<reference evidence="1 2" key="1">
    <citation type="submission" date="2019-05" db="EMBL/GenBank/DDBJ databases">
        <title>Another draft genome of Portunus trituberculatus and its Hox gene families provides insights of decapod evolution.</title>
        <authorList>
            <person name="Jeong J.-H."/>
            <person name="Song I."/>
            <person name="Kim S."/>
            <person name="Choi T."/>
            <person name="Kim D."/>
            <person name="Ryu S."/>
            <person name="Kim W."/>
        </authorList>
    </citation>
    <scope>NUCLEOTIDE SEQUENCE [LARGE SCALE GENOMIC DNA]</scope>
    <source>
        <tissue evidence="1">Muscle</tissue>
    </source>
</reference>
<name>A0A5B7HKR8_PORTR</name>
<organism evidence="1 2">
    <name type="scientific">Portunus trituberculatus</name>
    <name type="common">Swimming crab</name>
    <name type="synonym">Neptunus trituberculatus</name>
    <dbReference type="NCBI Taxonomy" id="210409"/>
    <lineage>
        <taxon>Eukaryota</taxon>
        <taxon>Metazoa</taxon>
        <taxon>Ecdysozoa</taxon>
        <taxon>Arthropoda</taxon>
        <taxon>Crustacea</taxon>
        <taxon>Multicrustacea</taxon>
        <taxon>Malacostraca</taxon>
        <taxon>Eumalacostraca</taxon>
        <taxon>Eucarida</taxon>
        <taxon>Decapoda</taxon>
        <taxon>Pleocyemata</taxon>
        <taxon>Brachyura</taxon>
        <taxon>Eubrachyura</taxon>
        <taxon>Portunoidea</taxon>
        <taxon>Portunidae</taxon>
        <taxon>Portuninae</taxon>
        <taxon>Portunus</taxon>
    </lineage>
</organism>
<dbReference type="AlphaFoldDB" id="A0A5B7HKR8"/>
<evidence type="ECO:0000313" key="1">
    <source>
        <dbReference type="EMBL" id="MPC70763.1"/>
    </source>
</evidence>
<evidence type="ECO:0000313" key="2">
    <source>
        <dbReference type="Proteomes" id="UP000324222"/>
    </source>
</evidence>
<keyword evidence="2" id="KW-1185">Reference proteome</keyword>
<dbReference type="Proteomes" id="UP000324222">
    <property type="component" value="Unassembled WGS sequence"/>
</dbReference>
<gene>
    <name evidence="1" type="ORF">E2C01_065020</name>
</gene>
<protein>
    <submittedName>
        <fullName evidence="1">Uncharacterized protein</fullName>
    </submittedName>
</protein>
<sequence>MPLAGVTYLVVLKSVMSDGAVQARSYSAQSYFSSTMLKKVRHDDYVILPHIVQLTHNTQAHNDIVQYEVLFCLVFYSGQTCTVTFYTLTPACRHCLPVCLPLNGFILIEKQQERRMEVRPRDTCGSLVHWNGEQKVTVSKLLHENVSHSYLMFKDEGDDTRLSYPGILEKIRDGRNDTCLMVNSCNRRHSLKYNTDDDNED</sequence>
<comment type="caution">
    <text evidence="1">The sequence shown here is derived from an EMBL/GenBank/DDBJ whole genome shotgun (WGS) entry which is preliminary data.</text>
</comment>
<proteinExistence type="predicted"/>
<dbReference type="EMBL" id="VSRR010031659">
    <property type="protein sequence ID" value="MPC70763.1"/>
    <property type="molecule type" value="Genomic_DNA"/>
</dbReference>